<name>A0A1F7RV99_9BACT</name>
<comment type="caution">
    <text evidence="2">The sequence shown here is derived from an EMBL/GenBank/DDBJ whole genome shotgun (WGS) entry which is preliminary data.</text>
</comment>
<dbReference type="Gene3D" id="3.30.460.10">
    <property type="entry name" value="Beta Polymerase, domain 2"/>
    <property type="match status" value="1"/>
</dbReference>
<dbReference type="InterPro" id="IPR041633">
    <property type="entry name" value="Polbeta"/>
</dbReference>
<evidence type="ECO:0000313" key="3">
    <source>
        <dbReference type="Proteomes" id="UP000179266"/>
    </source>
</evidence>
<sequence>MIKYGKKIEHDLLALIPCLIAKIGKDTHIAAIYLFGSRATGKTGPLSDIDLAYLLEPGYGKQRMFEKNIDLINRTTECLSTDEATVLILNEAPLPIKYEVICNSSLIYDVKPEYR</sequence>
<dbReference type="InterPro" id="IPR043519">
    <property type="entry name" value="NT_sf"/>
</dbReference>
<evidence type="ECO:0000313" key="2">
    <source>
        <dbReference type="EMBL" id="OGL44817.1"/>
    </source>
</evidence>
<dbReference type="InterPro" id="IPR052930">
    <property type="entry name" value="TA_antitoxin_MntA"/>
</dbReference>
<accession>A0A1F7RV99</accession>
<feature type="domain" description="Polymerase beta nucleotidyltransferase" evidence="1">
    <location>
        <begin position="23"/>
        <end position="110"/>
    </location>
</feature>
<dbReference type="CDD" id="cd05403">
    <property type="entry name" value="NT_KNTase_like"/>
    <property type="match status" value="1"/>
</dbReference>
<dbReference type="PANTHER" id="PTHR43852:SF3">
    <property type="entry name" value="NUCLEOTIDYLTRANSFERASE"/>
    <property type="match status" value="1"/>
</dbReference>
<evidence type="ECO:0000259" key="1">
    <source>
        <dbReference type="Pfam" id="PF18765"/>
    </source>
</evidence>
<dbReference type="NCBIfam" id="NF047752">
    <property type="entry name" value="MntA_antitoxin"/>
    <property type="match status" value="1"/>
</dbReference>
<dbReference type="AlphaFoldDB" id="A0A1F7RV99"/>
<reference evidence="2 3" key="1">
    <citation type="journal article" date="2016" name="Nat. Commun.">
        <title>Thousands of microbial genomes shed light on interconnected biogeochemical processes in an aquifer system.</title>
        <authorList>
            <person name="Anantharaman K."/>
            <person name="Brown C.T."/>
            <person name="Hug L.A."/>
            <person name="Sharon I."/>
            <person name="Castelle C.J."/>
            <person name="Probst A.J."/>
            <person name="Thomas B.C."/>
            <person name="Singh A."/>
            <person name="Wilkins M.J."/>
            <person name="Karaoz U."/>
            <person name="Brodie E.L."/>
            <person name="Williams K.H."/>
            <person name="Hubbard S.S."/>
            <person name="Banfield J.F."/>
        </authorList>
    </citation>
    <scope>NUCLEOTIDE SEQUENCE [LARGE SCALE GENOMIC DNA]</scope>
</reference>
<protein>
    <recommendedName>
        <fullName evidence="1">Polymerase beta nucleotidyltransferase domain-containing protein</fullName>
    </recommendedName>
</protein>
<gene>
    <name evidence="2" type="ORF">A2161_02185</name>
</gene>
<dbReference type="PANTHER" id="PTHR43852">
    <property type="entry name" value="NUCLEOTIDYLTRANSFERASE"/>
    <property type="match status" value="1"/>
</dbReference>
<organism evidence="2 3">
    <name type="scientific">Candidatus Schekmanbacteria bacterium RBG_13_48_7</name>
    <dbReference type="NCBI Taxonomy" id="1817878"/>
    <lineage>
        <taxon>Bacteria</taxon>
        <taxon>Candidatus Schekmaniibacteriota</taxon>
    </lineage>
</organism>
<dbReference type="EMBL" id="MGDD01000203">
    <property type="protein sequence ID" value="OGL44817.1"/>
    <property type="molecule type" value="Genomic_DNA"/>
</dbReference>
<proteinExistence type="predicted"/>
<dbReference type="Pfam" id="PF18765">
    <property type="entry name" value="Polbeta"/>
    <property type="match status" value="1"/>
</dbReference>
<dbReference type="SUPFAM" id="SSF81301">
    <property type="entry name" value="Nucleotidyltransferase"/>
    <property type="match status" value="1"/>
</dbReference>
<dbReference type="Proteomes" id="UP000179266">
    <property type="component" value="Unassembled WGS sequence"/>
</dbReference>